<dbReference type="Pfam" id="PF13635">
    <property type="entry name" value="DUF4143"/>
    <property type="match status" value="1"/>
</dbReference>
<dbReference type="Pfam" id="PF13173">
    <property type="entry name" value="AAA_14"/>
    <property type="match status" value="1"/>
</dbReference>
<feature type="domain" description="DUF4143" evidence="2">
    <location>
        <begin position="209"/>
        <end position="354"/>
    </location>
</feature>
<dbReference type="PANTHER" id="PTHR43566">
    <property type="entry name" value="CONSERVED PROTEIN"/>
    <property type="match status" value="1"/>
</dbReference>
<evidence type="ECO:0000313" key="3">
    <source>
        <dbReference type="EMBL" id="AEF83320.1"/>
    </source>
</evidence>
<dbReference type="InParanoid" id="F5Y795"/>
<protein>
    <recommendedName>
        <fullName evidence="5">ATPase</fullName>
    </recommendedName>
</protein>
<keyword evidence="4" id="KW-1185">Reference proteome</keyword>
<dbReference type="OrthoDB" id="9801684at2"/>
<dbReference type="EMBL" id="CP001841">
    <property type="protein sequence ID" value="AEF83320.1"/>
    <property type="molecule type" value="Genomic_DNA"/>
</dbReference>
<dbReference type="KEGG" id="taz:TREAZ_3540"/>
<dbReference type="RefSeq" id="WP_015712038.1">
    <property type="nucleotide sequence ID" value="NC_015577.1"/>
</dbReference>
<evidence type="ECO:0008006" key="5">
    <source>
        <dbReference type="Google" id="ProtNLM"/>
    </source>
</evidence>
<dbReference type="SUPFAM" id="SSF52540">
    <property type="entry name" value="P-loop containing nucleoside triphosphate hydrolases"/>
    <property type="match status" value="1"/>
</dbReference>
<reference evidence="4" key="1">
    <citation type="submission" date="2009-12" db="EMBL/GenBank/DDBJ databases">
        <title>Complete sequence of Treponema azotonutricium strain ZAS-9.</title>
        <authorList>
            <person name="Tetu S.G."/>
            <person name="Matson E."/>
            <person name="Ren Q."/>
            <person name="Seshadri R."/>
            <person name="Elbourne L."/>
            <person name="Hassan K.A."/>
            <person name="Durkin A."/>
            <person name="Radune D."/>
            <person name="Mohamoud Y."/>
            <person name="Shay R."/>
            <person name="Jin S."/>
            <person name="Zhang X."/>
            <person name="Lucey K."/>
            <person name="Ballor N.R."/>
            <person name="Ottesen E."/>
            <person name="Rosenthal R."/>
            <person name="Allen A."/>
            <person name="Leadbetter J.R."/>
            <person name="Paulsen I.T."/>
        </authorList>
    </citation>
    <scope>NUCLEOTIDE SEQUENCE [LARGE SCALE GENOMIC DNA]</scope>
    <source>
        <strain evidence="4">ATCC BAA-888 / DSM 13862 / ZAS-9</strain>
    </source>
</reference>
<organism evidence="3 4">
    <name type="scientific">Leadbettera azotonutricia (strain ATCC BAA-888 / DSM 13862 / ZAS-9)</name>
    <name type="common">Treponema azotonutricium</name>
    <dbReference type="NCBI Taxonomy" id="545695"/>
    <lineage>
        <taxon>Bacteria</taxon>
        <taxon>Pseudomonadati</taxon>
        <taxon>Spirochaetota</taxon>
        <taxon>Spirochaetia</taxon>
        <taxon>Spirochaetales</taxon>
        <taxon>Breznakiellaceae</taxon>
        <taxon>Leadbettera</taxon>
    </lineage>
</organism>
<dbReference type="STRING" id="545695.TREAZ_3540"/>
<accession>F5Y795</accession>
<dbReference type="InterPro" id="IPR025420">
    <property type="entry name" value="DUF4143"/>
</dbReference>
<feature type="domain" description="AAA" evidence="1">
    <location>
        <begin position="28"/>
        <end position="161"/>
    </location>
</feature>
<dbReference type="InterPro" id="IPR027417">
    <property type="entry name" value="P-loop_NTPase"/>
</dbReference>
<dbReference type="PANTHER" id="PTHR43566:SF1">
    <property type="entry name" value="AAA+ ATPASE DOMAIN-CONTAINING PROTEIN"/>
    <property type="match status" value="1"/>
</dbReference>
<dbReference type="InterPro" id="IPR041682">
    <property type="entry name" value="AAA_14"/>
</dbReference>
<gene>
    <name evidence="3" type="ordered locus">TREAZ_3540</name>
</gene>
<dbReference type="Proteomes" id="UP000009222">
    <property type="component" value="Chromosome"/>
</dbReference>
<dbReference type="AlphaFoldDB" id="F5Y795"/>
<dbReference type="HOGENOM" id="CLU_041527_3_2_12"/>
<reference evidence="3 4" key="2">
    <citation type="journal article" date="2011" name="ISME J.">
        <title>RNA-seq reveals cooperative metabolic interactions between two termite-gut spirochete species in co-culture.</title>
        <authorList>
            <person name="Rosenthal A.Z."/>
            <person name="Matson E.G."/>
            <person name="Eldar A."/>
            <person name="Leadbetter J.R."/>
        </authorList>
    </citation>
    <scope>NUCLEOTIDE SEQUENCE [LARGE SCALE GENOMIC DNA]</scope>
    <source>
        <strain evidence="4">ATCC BAA-888 / DSM 13862 / ZAS-9</strain>
    </source>
</reference>
<dbReference type="eggNOG" id="COG1373">
    <property type="taxonomic scope" value="Bacteria"/>
</dbReference>
<evidence type="ECO:0000313" key="4">
    <source>
        <dbReference type="Proteomes" id="UP000009222"/>
    </source>
</evidence>
<proteinExistence type="predicted"/>
<sequence>MDRIPRILKQRIFDYLKPEHTAGSSHGRAALLLGARRVGKTFLINQILEEFRKKDSSRQIASTSKETLLLNGEDYDAQALLEPCSIANYRRLLDGVRLFVLDEAQNIPNIGQKLKLIVDEIPEIRIVASGSSSFDLLNQTGAPLVGRSASFYLTSFSQKELDPYENPLETRQRLDDRLIYGSYPEAALMESPKQKEGYLKEIANAYLFKDIFALDGLRNSSKIRDLCRLISFQMGNEVSYDELGKQLGMSKNTVEKYLDLLSKVFVIYKLGAYSRNLRKEITKASKWYFYDTGIRNAVIGNFNPPAIRQDMGALWENYLINERLKNRFNTGQSGEFYFWRTYDGQEIDLIEELPTTDSKGIPVLTAYEFKHGKKQPKVPPAFAAVYPDARYLVINRDNYREFV</sequence>
<evidence type="ECO:0000259" key="1">
    <source>
        <dbReference type="Pfam" id="PF13173"/>
    </source>
</evidence>
<evidence type="ECO:0000259" key="2">
    <source>
        <dbReference type="Pfam" id="PF13635"/>
    </source>
</evidence>
<name>F5Y795_LEAAZ</name>